<dbReference type="AlphaFoldDB" id="A0AB37HHD3"/>
<keyword evidence="2" id="KW-0732">Signal</keyword>
<evidence type="ECO:0000256" key="1">
    <source>
        <dbReference type="SAM" id="MobiDB-lite"/>
    </source>
</evidence>
<feature type="compositionally biased region" description="Basic and acidic residues" evidence="1">
    <location>
        <begin position="333"/>
        <end position="348"/>
    </location>
</feature>
<feature type="chain" id="PRO_5044329654" evidence="2">
    <location>
        <begin position="23"/>
        <end position="360"/>
    </location>
</feature>
<dbReference type="EMBL" id="CP066701">
    <property type="protein sequence ID" value="QQX24148.1"/>
    <property type="molecule type" value="Genomic_DNA"/>
</dbReference>
<dbReference type="Pfam" id="PF10646">
    <property type="entry name" value="Germane"/>
    <property type="match status" value="2"/>
</dbReference>
<sequence length="360" mass="39292">MSKKTKVTVAVTMLASSMYLSGCGLFGGDKTEKIDPPKTVSSLKKGESITGDKDKQTNAVDEKNTIMTELYLIDKNGYVVSQALPLPNEKGIATKALEYLVVDGPGQNIIPNGFRAVLPADTKISVDVKKDGTAAVDFSKEFNGYDKKDEEKIMQSITWTLTQFDSIERVTLSVNGHPLKEMPVNKTPINQEGLTRANGINTDLTGVIDITNTHSLTVYYLDENDGKSYYVPVTKRISNKETNDVKAVINELVKGPNPNSSLVSAFQSEVALLDEPVVKDGKVTLNFNENILGSFEENKISENVLKPLVYSLTEQKGIKSVAIEVNGSTKLLNEEGKPLSEPVTRPEKVNGIVKSSMKTK</sequence>
<evidence type="ECO:0000313" key="5">
    <source>
        <dbReference type="Proteomes" id="UP000595512"/>
    </source>
</evidence>
<organism evidence="4 5">
    <name type="scientific">Heyndrickxia sporothermodurans</name>
    <dbReference type="NCBI Taxonomy" id="46224"/>
    <lineage>
        <taxon>Bacteria</taxon>
        <taxon>Bacillati</taxon>
        <taxon>Bacillota</taxon>
        <taxon>Bacilli</taxon>
        <taxon>Bacillales</taxon>
        <taxon>Bacillaceae</taxon>
        <taxon>Heyndrickxia</taxon>
    </lineage>
</organism>
<accession>A0AB37HHD3</accession>
<feature type="compositionally biased region" description="Basic and acidic residues" evidence="1">
    <location>
        <begin position="44"/>
        <end position="56"/>
    </location>
</feature>
<name>A0AB37HHD3_9BACI</name>
<dbReference type="Proteomes" id="UP000595512">
    <property type="component" value="Chromosome"/>
</dbReference>
<feature type="signal peptide" evidence="2">
    <location>
        <begin position="1"/>
        <end position="22"/>
    </location>
</feature>
<reference evidence="4 5" key="1">
    <citation type="submission" date="2020-12" db="EMBL/GenBank/DDBJ databases">
        <title>Taxonomic evaluation of the Bacillus sporothermodurans group of bacteria based on whole genome sequences.</title>
        <authorList>
            <person name="Fiedler G."/>
            <person name="Herbstmann A.-D."/>
            <person name="Doll E."/>
            <person name="Wenning M."/>
            <person name="Brinks E."/>
            <person name="Kabisch J."/>
            <person name="Breitenwieser F."/>
            <person name="Lappann M."/>
            <person name="Boehnlein C."/>
            <person name="Franz C."/>
        </authorList>
    </citation>
    <scope>NUCLEOTIDE SEQUENCE [LARGE SCALE GENOMIC DNA]</scope>
    <source>
        <strain evidence="4 5">DSM 10599</strain>
    </source>
</reference>
<evidence type="ECO:0000259" key="3">
    <source>
        <dbReference type="SMART" id="SM00909"/>
    </source>
</evidence>
<feature type="region of interest" description="Disordered" evidence="1">
    <location>
        <begin position="333"/>
        <end position="360"/>
    </location>
</feature>
<evidence type="ECO:0000256" key="2">
    <source>
        <dbReference type="SAM" id="SignalP"/>
    </source>
</evidence>
<feature type="domain" description="GerMN" evidence="3">
    <location>
        <begin position="93"/>
        <end position="183"/>
    </location>
</feature>
<dbReference type="InterPro" id="IPR019606">
    <property type="entry name" value="GerMN"/>
</dbReference>
<gene>
    <name evidence="4" type="ORF">JGZ69_15165</name>
</gene>
<evidence type="ECO:0000313" key="4">
    <source>
        <dbReference type="EMBL" id="QQX24148.1"/>
    </source>
</evidence>
<feature type="domain" description="GerMN" evidence="3">
    <location>
        <begin position="245"/>
        <end position="334"/>
    </location>
</feature>
<dbReference type="KEGG" id="hspo:JGZ69_15165"/>
<feature type="region of interest" description="Disordered" evidence="1">
    <location>
        <begin position="37"/>
        <end position="56"/>
    </location>
</feature>
<protein>
    <submittedName>
        <fullName evidence="4">GerMN domain-containing protein</fullName>
    </submittedName>
</protein>
<proteinExistence type="predicted"/>
<dbReference type="RefSeq" id="WP_107958544.1">
    <property type="nucleotide sequence ID" value="NZ_CP066701.1"/>
</dbReference>
<dbReference type="SMART" id="SM00909">
    <property type="entry name" value="Germane"/>
    <property type="match status" value="2"/>
</dbReference>